<accession>A0A8H6HN99</accession>
<gene>
    <name evidence="1" type="ORF">DFP72DRAFT_852748</name>
</gene>
<name>A0A8H6HN99_9AGAR</name>
<protein>
    <submittedName>
        <fullName evidence="1">Uncharacterized protein</fullName>
    </submittedName>
</protein>
<dbReference type="AlphaFoldDB" id="A0A8H6HN99"/>
<dbReference type="OrthoDB" id="2832116at2759"/>
<dbReference type="Proteomes" id="UP000521943">
    <property type="component" value="Unassembled WGS sequence"/>
</dbReference>
<evidence type="ECO:0000313" key="1">
    <source>
        <dbReference type="EMBL" id="KAF6749322.1"/>
    </source>
</evidence>
<dbReference type="EMBL" id="JACGCI010000064">
    <property type="protein sequence ID" value="KAF6749322.1"/>
    <property type="molecule type" value="Genomic_DNA"/>
</dbReference>
<organism evidence="1 2">
    <name type="scientific">Ephemerocybe angulata</name>
    <dbReference type="NCBI Taxonomy" id="980116"/>
    <lineage>
        <taxon>Eukaryota</taxon>
        <taxon>Fungi</taxon>
        <taxon>Dikarya</taxon>
        <taxon>Basidiomycota</taxon>
        <taxon>Agaricomycotina</taxon>
        <taxon>Agaricomycetes</taxon>
        <taxon>Agaricomycetidae</taxon>
        <taxon>Agaricales</taxon>
        <taxon>Agaricineae</taxon>
        <taxon>Psathyrellaceae</taxon>
        <taxon>Ephemerocybe</taxon>
    </lineage>
</organism>
<evidence type="ECO:0000313" key="2">
    <source>
        <dbReference type="Proteomes" id="UP000521943"/>
    </source>
</evidence>
<proteinExistence type="predicted"/>
<reference evidence="1 2" key="1">
    <citation type="submission" date="2020-07" db="EMBL/GenBank/DDBJ databases">
        <title>Comparative genomics of pyrophilous fungi reveals a link between fire events and developmental genes.</title>
        <authorList>
            <consortium name="DOE Joint Genome Institute"/>
            <person name="Steindorff A.S."/>
            <person name="Carver A."/>
            <person name="Calhoun S."/>
            <person name="Stillman K."/>
            <person name="Liu H."/>
            <person name="Lipzen A."/>
            <person name="Pangilinan J."/>
            <person name="Labutti K."/>
            <person name="Bruns T.D."/>
            <person name="Grigoriev I.V."/>
        </authorList>
    </citation>
    <scope>NUCLEOTIDE SEQUENCE [LARGE SCALE GENOMIC DNA]</scope>
    <source>
        <strain evidence="1 2">CBS 144469</strain>
    </source>
</reference>
<keyword evidence="2" id="KW-1185">Reference proteome</keyword>
<comment type="caution">
    <text evidence="1">The sequence shown here is derived from an EMBL/GenBank/DDBJ whole genome shotgun (WGS) entry which is preliminary data.</text>
</comment>
<sequence>MTIPRTTPRLYPDLLRLVIDQSWFDIKTLANLCLVSRSFVNRAQKALYNELDLVNAPGYESSASSIGQLTEAARQKRRETMEREPHLLAKVGALAISLERSEEQGGLVEGSNTRFQELLDTLPDSSNIDHVHILFGQRELPSQGYFVIAERVRSKLEAIISSPRMRSIDIEIYAIYDRACPFPGWIFRSLSYTTKTVKLMLATQTRISVIPGAVYPNAPPILNQVRKRFLVDFDFAVRRGGDSMERCAVILSGLCFNFKFSGLKRLTVTHMPEDKTLWTLPQDAAETLEHLTIKAYPNRHAFLWSIQKDHFSPYQRLRTITLGVFFFHHLFIHNSSESLSELFSVPLPPLLERITLHINLGRFLKGSLPDTFDPGAGANLESWRLTDEVISRLNSISTLVVHLEWSSKRILEELVLHEPDEIAWEQGVERLCANWRDIFRLSDEQGKLTLSYTHTIS</sequence>